<feature type="region of interest" description="Disordered" evidence="1">
    <location>
        <begin position="175"/>
        <end position="197"/>
    </location>
</feature>
<evidence type="ECO:0000313" key="3">
    <source>
        <dbReference type="Proteomes" id="UP001209570"/>
    </source>
</evidence>
<dbReference type="PANTHER" id="PTHR33050:SF7">
    <property type="entry name" value="RIBONUCLEASE H"/>
    <property type="match status" value="1"/>
</dbReference>
<evidence type="ECO:0000313" key="2">
    <source>
        <dbReference type="EMBL" id="KAJ0391560.1"/>
    </source>
</evidence>
<keyword evidence="3" id="KW-1185">Reference proteome</keyword>
<organism evidence="2 3">
    <name type="scientific">Pythium insidiosum</name>
    <name type="common">Pythiosis disease agent</name>
    <dbReference type="NCBI Taxonomy" id="114742"/>
    <lineage>
        <taxon>Eukaryota</taxon>
        <taxon>Sar</taxon>
        <taxon>Stramenopiles</taxon>
        <taxon>Oomycota</taxon>
        <taxon>Peronosporomycetes</taxon>
        <taxon>Pythiales</taxon>
        <taxon>Pythiaceae</taxon>
        <taxon>Pythium</taxon>
    </lineage>
</organism>
<feature type="region of interest" description="Disordered" evidence="1">
    <location>
        <begin position="484"/>
        <end position="509"/>
    </location>
</feature>
<evidence type="ECO:0000256" key="1">
    <source>
        <dbReference type="SAM" id="MobiDB-lite"/>
    </source>
</evidence>
<dbReference type="InterPro" id="IPR052055">
    <property type="entry name" value="Hepadnavirus_pol/RT"/>
</dbReference>
<dbReference type="Proteomes" id="UP001209570">
    <property type="component" value="Unassembled WGS sequence"/>
</dbReference>
<protein>
    <submittedName>
        <fullName evidence="2">Uncharacterized protein</fullName>
    </submittedName>
</protein>
<comment type="caution">
    <text evidence="2">The sequence shown here is derived from an EMBL/GenBank/DDBJ whole genome shotgun (WGS) entry which is preliminary data.</text>
</comment>
<sequence>MTQRTARRQPTATSVNMIVPGARGQPQIDWLYKAVVAMSNGTYVYGQVVATAGDLSIQTRGTQINCSPEDVVEVAPVICFLMGSSNIATSTLSLDTLTEQHHTILDRLFGTNGETATRSIPRLLRQILPLSRQPSATDTWQWLQAATGTSVTVSVRHAVDYAHFIDGERASASAARQGLGSSFDDDPQFRDEHPTQPVVEDQPLTDLLAALRPTLPGTDQTPPSSRPIASSHDDALRSKILAAIADEPDLVRFYLTECVQSTKRLAQLPSPVEPPSQRRRLDAPSDLLVYGKLPQEIVDAMISSPAAKFCPHPAIISRVYDFQFGVRGLSIAHFRRFDLTARRKWFGCDNKVNLSNFSPTVELPRADRPGSLEDVSKALVVLLAFVKEFFDDSVYELVMTAHDFIEDLRGFCEWTPTDVETLTFWFDSVFEAFRHAAEADVHTAADSRERIHQKISMQDPELQSILFVIQAEKVAALDRRQHGFRDRHPPALRPDPQAPPHPPRHIEPHPDAELALRLSMLAVLGPGAVNEKKFSRWEVNLAVLGLEWDTELKTVSMPKDKLDKAQGRIASALASGRVSKLALAQLLGSLRHVGICCPTARAFLQRLHHIWRRTAASGSTRLPDDVKQDLHWVSALLAHGALTSVPTSLLAGSLAPQVHLFMDASNDGLCILYPEVREYIRVRFDAAERDAIQSPQPGYSFDINVREALSVVYAALTWGPRWHAGDSRKPTHIRCWLDNRADPRVL</sequence>
<gene>
    <name evidence="2" type="ORF">P43SY_011179</name>
</gene>
<dbReference type="AlphaFoldDB" id="A0AAD5L6X0"/>
<accession>A0AAD5L6X0</accession>
<dbReference type="PANTHER" id="PTHR33050">
    <property type="entry name" value="REVERSE TRANSCRIPTASE DOMAIN-CONTAINING PROTEIN"/>
    <property type="match status" value="1"/>
</dbReference>
<name>A0AAD5L6X0_PYTIN</name>
<feature type="compositionally biased region" description="Pro residues" evidence="1">
    <location>
        <begin position="491"/>
        <end position="501"/>
    </location>
</feature>
<proteinExistence type="predicted"/>
<reference evidence="2" key="1">
    <citation type="submission" date="2021-12" db="EMBL/GenBank/DDBJ databases">
        <title>Prjna785345.</title>
        <authorList>
            <person name="Rujirawat T."/>
            <person name="Krajaejun T."/>
        </authorList>
    </citation>
    <scope>NUCLEOTIDE SEQUENCE</scope>
    <source>
        <strain evidence="2">Pi057C3</strain>
    </source>
</reference>
<dbReference type="EMBL" id="JAKCXM010000966">
    <property type="protein sequence ID" value="KAJ0391560.1"/>
    <property type="molecule type" value="Genomic_DNA"/>
</dbReference>